<dbReference type="EMBL" id="JACHGT010000001">
    <property type="protein sequence ID" value="MBB6032232.1"/>
    <property type="molecule type" value="Genomic_DNA"/>
</dbReference>
<proteinExistence type="predicted"/>
<evidence type="ECO:0008006" key="3">
    <source>
        <dbReference type="Google" id="ProtNLM"/>
    </source>
</evidence>
<comment type="caution">
    <text evidence="1">The sequence shown here is derived from an EMBL/GenBank/DDBJ whole genome shotgun (WGS) entry which is preliminary data.</text>
</comment>
<dbReference type="InterPro" id="IPR034660">
    <property type="entry name" value="DinB/YfiT-like"/>
</dbReference>
<evidence type="ECO:0000313" key="1">
    <source>
        <dbReference type="EMBL" id="MBB6032232.1"/>
    </source>
</evidence>
<protein>
    <recommendedName>
        <fullName evidence="3">Mini-circle protein</fullName>
    </recommendedName>
</protein>
<sequence length="183" mass="19714">MSDDTEVIPNEPPLAGTEAEALVGALERSRAIFRWKTHGLDAEGLSASVGVSTMTLGGLVKHVAAVEDTHFARLLLAAEPPEPWASVDWDADPDWDWRSAADDTPAQLEEQWRESSARSRAIVAEALADGGPGGLGRYKTGTGESPNLRRIVLDMIEEYARHIGHADLIRETVDGLVGEGPPR</sequence>
<dbReference type="RefSeq" id="WP_184785161.1">
    <property type="nucleotide sequence ID" value="NZ_BONT01000062.1"/>
</dbReference>
<dbReference type="InterPro" id="IPR007061">
    <property type="entry name" value="MST-like"/>
</dbReference>
<dbReference type="Proteomes" id="UP000548476">
    <property type="component" value="Unassembled WGS sequence"/>
</dbReference>
<keyword evidence="2" id="KW-1185">Reference proteome</keyword>
<evidence type="ECO:0000313" key="2">
    <source>
        <dbReference type="Proteomes" id="UP000548476"/>
    </source>
</evidence>
<dbReference type="Gene3D" id="1.20.120.450">
    <property type="entry name" value="dinb family like domain"/>
    <property type="match status" value="1"/>
</dbReference>
<dbReference type="SUPFAM" id="SSF109854">
    <property type="entry name" value="DinB/YfiT-like putative metalloenzymes"/>
    <property type="match status" value="1"/>
</dbReference>
<dbReference type="AlphaFoldDB" id="A0A841FF89"/>
<dbReference type="Pfam" id="PF04978">
    <property type="entry name" value="MST"/>
    <property type="match status" value="1"/>
</dbReference>
<name>A0A841FF89_9ACTN</name>
<reference evidence="1 2" key="1">
    <citation type="submission" date="2020-08" db="EMBL/GenBank/DDBJ databases">
        <title>Genomic Encyclopedia of Type Strains, Phase IV (KMG-IV): sequencing the most valuable type-strain genomes for metagenomic binning, comparative biology and taxonomic classification.</title>
        <authorList>
            <person name="Goeker M."/>
        </authorList>
    </citation>
    <scope>NUCLEOTIDE SEQUENCE [LARGE SCALE GENOMIC DNA]</scope>
    <source>
        <strain evidence="1 2">YIM 65646</strain>
    </source>
</reference>
<organism evidence="1 2">
    <name type="scientific">Phytomonospora endophytica</name>
    <dbReference type="NCBI Taxonomy" id="714109"/>
    <lineage>
        <taxon>Bacteria</taxon>
        <taxon>Bacillati</taxon>
        <taxon>Actinomycetota</taxon>
        <taxon>Actinomycetes</taxon>
        <taxon>Micromonosporales</taxon>
        <taxon>Micromonosporaceae</taxon>
        <taxon>Phytomonospora</taxon>
    </lineage>
</organism>
<accession>A0A841FF89</accession>
<gene>
    <name evidence="1" type="ORF">HNR73_000074</name>
</gene>